<proteinExistence type="predicted"/>
<dbReference type="EMBL" id="WNYA01000011">
    <property type="protein sequence ID" value="KAG8551338.1"/>
    <property type="molecule type" value="Genomic_DNA"/>
</dbReference>
<evidence type="ECO:0000313" key="2">
    <source>
        <dbReference type="Proteomes" id="UP000824782"/>
    </source>
</evidence>
<accession>A0AAV6ZZ25</accession>
<comment type="caution">
    <text evidence="1">The sequence shown here is derived from an EMBL/GenBank/DDBJ whole genome shotgun (WGS) entry which is preliminary data.</text>
</comment>
<evidence type="ECO:0000313" key="1">
    <source>
        <dbReference type="EMBL" id="KAG8551338.1"/>
    </source>
</evidence>
<reference evidence="1" key="1">
    <citation type="thesis" date="2020" institute="ProQuest LLC" country="789 East Eisenhower Parkway, Ann Arbor, MI, USA">
        <title>Comparative Genomics and Chromosome Evolution.</title>
        <authorList>
            <person name="Mudd A.B."/>
        </authorList>
    </citation>
    <scope>NUCLEOTIDE SEQUENCE</scope>
    <source>
        <strain evidence="1">237g6f4</strain>
        <tissue evidence="1">Blood</tissue>
    </source>
</reference>
<gene>
    <name evidence="1" type="ORF">GDO81_004067</name>
</gene>
<dbReference type="AlphaFoldDB" id="A0AAV6ZZ25"/>
<sequence>MCRLVGWSTKPPHRAAGGMPPEARFSTCLVAGAPLIILQSCTHYSAGAVTVYIHDITYPVVILNLVLYSRAVLNIQS</sequence>
<dbReference type="Proteomes" id="UP000824782">
    <property type="component" value="Unassembled WGS sequence"/>
</dbReference>
<organism evidence="1 2">
    <name type="scientific">Engystomops pustulosus</name>
    <name type="common">Tungara frog</name>
    <name type="synonym">Physalaemus pustulosus</name>
    <dbReference type="NCBI Taxonomy" id="76066"/>
    <lineage>
        <taxon>Eukaryota</taxon>
        <taxon>Metazoa</taxon>
        <taxon>Chordata</taxon>
        <taxon>Craniata</taxon>
        <taxon>Vertebrata</taxon>
        <taxon>Euteleostomi</taxon>
        <taxon>Amphibia</taxon>
        <taxon>Batrachia</taxon>
        <taxon>Anura</taxon>
        <taxon>Neobatrachia</taxon>
        <taxon>Hyloidea</taxon>
        <taxon>Leptodactylidae</taxon>
        <taxon>Leiuperinae</taxon>
        <taxon>Engystomops</taxon>
    </lineage>
</organism>
<keyword evidence="2" id="KW-1185">Reference proteome</keyword>
<name>A0AAV6ZZ25_ENGPU</name>
<protein>
    <submittedName>
        <fullName evidence="1">Uncharacterized protein</fullName>
    </submittedName>
</protein>